<protein>
    <submittedName>
        <fullName evidence="1">Uncharacterized protein</fullName>
    </submittedName>
</protein>
<name>A0A8X6S9B6_TRICX</name>
<gene>
    <name evidence="1" type="ORF">TNCV_4660831</name>
</gene>
<keyword evidence="2" id="KW-1185">Reference proteome</keyword>
<sequence length="88" mass="9998">MDLVILNHGQVTRTTPELGSHSSKIPHYANGKILSPNRFNMRQLLCMPRGYGHELVAYVSRVQSLAPPKTHRIEKPMPLNLSRVEVLR</sequence>
<proteinExistence type="predicted"/>
<organism evidence="1 2">
    <name type="scientific">Trichonephila clavipes</name>
    <name type="common">Golden silk orbweaver</name>
    <name type="synonym">Nephila clavipes</name>
    <dbReference type="NCBI Taxonomy" id="2585209"/>
    <lineage>
        <taxon>Eukaryota</taxon>
        <taxon>Metazoa</taxon>
        <taxon>Ecdysozoa</taxon>
        <taxon>Arthropoda</taxon>
        <taxon>Chelicerata</taxon>
        <taxon>Arachnida</taxon>
        <taxon>Araneae</taxon>
        <taxon>Araneomorphae</taxon>
        <taxon>Entelegynae</taxon>
        <taxon>Araneoidea</taxon>
        <taxon>Nephilidae</taxon>
        <taxon>Trichonephila</taxon>
    </lineage>
</organism>
<evidence type="ECO:0000313" key="2">
    <source>
        <dbReference type="Proteomes" id="UP000887159"/>
    </source>
</evidence>
<dbReference type="Proteomes" id="UP000887159">
    <property type="component" value="Unassembled WGS sequence"/>
</dbReference>
<evidence type="ECO:0000313" key="1">
    <source>
        <dbReference type="EMBL" id="GFY08891.1"/>
    </source>
</evidence>
<comment type="caution">
    <text evidence="1">The sequence shown here is derived from an EMBL/GenBank/DDBJ whole genome shotgun (WGS) entry which is preliminary data.</text>
</comment>
<dbReference type="EMBL" id="BMAU01021284">
    <property type="protein sequence ID" value="GFY08891.1"/>
    <property type="molecule type" value="Genomic_DNA"/>
</dbReference>
<dbReference type="AlphaFoldDB" id="A0A8X6S9B6"/>
<accession>A0A8X6S9B6</accession>
<reference evidence="1" key="1">
    <citation type="submission" date="2020-08" db="EMBL/GenBank/DDBJ databases">
        <title>Multicomponent nature underlies the extraordinary mechanical properties of spider dragline silk.</title>
        <authorList>
            <person name="Kono N."/>
            <person name="Nakamura H."/>
            <person name="Mori M."/>
            <person name="Yoshida Y."/>
            <person name="Ohtoshi R."/>
            <person name="Malay A.D."/>
            <person name="Moran D.A.P."/>
            <person name="Tomita M."/>
            <person name="Numata K."/>
            <person name="Arakawa K."/>
        </authorList>
    </citation>
    <scope>NUCLEOTIDE SEQUENCE</scope>
</reference>